<evidence type="ECO:0008006" key="10">
    <source>
        <dbReference type="Google" id="ProtNLM"/>
    </source>
</evidence>
<evidence type="ECO:0000256" key="1">
    <source>
        <dbReference type="ARBA" id="ARBA00004229"/>
    </source>
</evidence>
<keyword evidence="6" id="KW-0808">Transferase</keyword>
<comment type="caution">
    <text evidence="8">The sequence shown here is derived from an EMBL/GenBank/DDBJ whole genome shotgun (WGS) entry which is preliminary data.</text>
</comment>
<evidence type="ECO:0000256" key="4">
    <source>
        <dbReference type="ARBA" id="ARBA00022528"/>
    </source>
</evidence>
<dbReference type="Gene3D" id="3.40.50.2000">
    <property type="entry name" value="Glycogen Phosphorylase B"/>
    <property type="match status" value="1"/>
</dbReference>
<evidence type="ECO:0000256" key="7">
    <source>
        <dbReference type="ARBA" id="ARBA00023136"/>
    </source>
</evidence>
<gene>
    <name evidence="8" type="ORF">PGLA2088_LOCUS39225</name>
</gene>
<evidence type="ECO:0000313" key="8">
    <source>
        <dbReference type="EMBL" id="CAE8716792.1"/>
    </source>
</evidence>
<protein>
    <recommendedName>
        <fullName evidence="10">Digalactosyldiacylglycerol synthase</fullName>
    </recommendedName>
</protein>
<evidence type="ECO:0000313" key="9">
    <source>
        <dbReference type="Proteomes" id="UP000626109"/>
    </source>
</evidence>
<dbReference type="CDD" id="cd01635">
    <property type="entry name" value="Glycosyltransferase_GTB-type"/>
    <property type="match status" value="1"/>
</dbReference>
<dbReference type="EMBL" id="CAJNNW010033037">
    <property type="protein sequence ID" value="CAE8716792.1"/>
    <property type="molecule type" value="Genomic_DNA"/>
</dbReference>
<dbReference type="PANTHER" id="PTHR46132">
    <property type="entry name" value="DIGALACTOSYLDIACYLGLYCEROL SYNTHASE 2, CHLOROPLASTIC"/>
    <property type="match status" value="1"/>
</dbReference>
<dbReference type="GO" id="GO:0009507">
    <property type="term" value="C:chloroplast"/>
    <property type="evidence" value="ECO:0007669"/>
    <property type="project" value="UniProtKB-SubCell"/>
</dbReference>
<keyword evidence="4" id="KW-0150">Chloroplast</keyword>
<feature type="non-terminal residue" evidence="8">
    <location>
        <position position="214"/>
    </location>
</feature>
<dbReference type="GO" id="GO:0046481">
    <property type="term" value="F:digalactosyldiacylglycerol synthase activity"/>
    <property type="evidence" value="ECO:0007669"/>
    <property type="project" value="InterPro"/>
</dbReference>
<keyword evidence="7" id="KW-0472">Membrane</keyword>
<evidence type="ECO:0000256" key="2">
    <source>
        <dbReference type="ARBA" id="ARBA00004370"/>
    </source>
</evidence>
<evidence type="ECO:0000256" key="6">
    <source>
        <dbReference type="ARBA" id="ARBA00022679"/>
    </source>
</evidence>
<sequence length="214" mass="23964">VIAERVKNFNESQNFNGDQSSIRLLPGQDHADRRFWGYKVLVNPSTTEMLCTVTLEALAMGKHVVIPEHPSNDFFKVNFPGRTHLFQGQDPISFAQALKAALAADGPKPLSAAEEELLSWDSAIERMLEAAEVRVLSGRLSRPSESRGSRMAYDIHKSFQTDTPALSELLKGATLKTENSWERYLAGWTKTDSFSKVLEQVRKAMKLQKKDVLS</sequence>
<comment type="similarity">
    <text evidence="3">Belongs to the glycosyltransferase group 1 family. Glycosyltransferase 4 subfamily.</text>
</comment>
<dbReference type="PANTHER" id="PTHR46132:SF1">
    <property type="entry name" value="DIGALACTOSYLDIACYLGLYCEROL SYNTHASE 2, CHLOROPLASTIC"/>
    <property type="match status" value="1"/>
</dbReference>
<proteinExistence type="inferred from homology"/>
<comment type="subcellular location">
    <subcellularLocation>
        <location evidence="2">Membrane</location>
    </subcellularLocation>
    <subcellularLocation>
        <location evidence="1">Plastid</location>
        <location evidence="1">Chloroplast</location>
    </subcellularLocation>
</comment>
<reference evidence="8" key="1">
    <citation type="submission" date="2021-02" db="EMBL/GenBank/DDBJ databases">
        <authorList>
            <person name="Dougan E. K."/>
            <person name="Rhodes N."/>
            <person name="Thang M."/>
            <person name="Chan C."/>
        </authorList>
    </citation>
    <scope>NUCLEOTIDE SEQUENCE</scope>
</reference>
<dbReference type="Proteomes" id="UP000626109">
    <property type="component" value="Unassembled WGS sequence"/>
</dbReference>
<dbReference type="SUPFAM" id="SSF53756">
    <property type="entry name" value="UDP-Glycosyltransferase/glycogen phosphorylase"/>
    <property type="match status" value="1"/>
</dbReference>
<evidence type="ECO:0000256" key="5">
    <source>
        <dbReference type="ARBA" id="ARBA00022640"/>
    </source>
</evidence>
<dbReference type="AlphaFoldDB" id="A0A813KWQ9"/>
<accession>A0A813KWQ9</accession>
<dbReference type="GO" id="GO:0016020">
    <property type="term" value="C:membrane"/>
    <property type="evidence" value="ECO:0007669"/>
    <property type="project" value="UniProtKB-SubCell"/>
</dbReference>
<dbReference type="InterPro" id="IPR044525">
    <property type="entry name" value="DGDG1/2"/>
</dbReference>
<evidence type="ECO:0000256" key="3">
    <source>
        <dbReference type="ARBA" id="ARBA00009481"/>
    </source>
</evidence>
<name>A0A813KWQ9_POLGL</name>
<organism evidence="8 9">
    <name type="scientific">Polarella glacialis</name>
    <name type="common">Dinoflagellate</name>
    <dbReference type="NCBI Taxonomy" id="89957"/>
    <lineage>
        <taxon>Eukaryota</taxon>
        <taxon>Sar</taxon>
        <taxon>Alveolata</taxon>
        <taxon>Dinophyceae</taxon>
        <taxon>Suessiales</taxon>
        <taxon>Suessiaceae</taxon>
        <taxon>Polarella</taxon>
    </lineage>
</organism>
<keyword evidence="5" id="KW-0934">Plastid</keyword>